<keyword evidence="3" id="KW-1185">Reference proteome</keyword>
<evidence type="ECO:0000256" key="1">
    <source>
        <dbReference type="SAM" id="MobiDB-lite"/>
    </source>
</evidence>
<organism evidence="2 3">
    <name type="scientific">Rangifer tarandus platyrhynchus</name>
    <name type="common">Svalbard reindeer</name>
    <dbReference type="NCBI Taxonomy" id="3082113"/>
    <lineage>
        <taxon>Eukaryota</taxon>
        <taxon>Metazoa</taxon>
        <taxon>Chordata</taxon>
        <taxon>Craniata</taxon>
        <taxon>Vertebrata</taxon>
        <taxon>Euteleostomi</taxon>
        <taxon>Mammalia</taxon>
        <taxon>Eutheria</taxon>
        <taxon>Laurasiatheria</taxon>
        <taxon>Artiodactyla</taxon>
        <taxon>Ruminantia</taxon>
        <taxon>Pecora</taxon>
        <taxon>Cervidae</taxon>
        <taxon>Odocoileinae</taxon>
        <taxon>Rangifer</taxon>
    </lineage>
</organism>
<evidence type="ECO:0000313" key="2">
    <source>
        <dbReference type="EMBL" id="CAI9157577.1"/>
    </source>
</evidence>
<sequence>MGLWPQGEMQGPEVRGRKGLRGSLKLRGKFAGKKRKISPNSSSKVLELKKKWLFTSGSGRGIALSCGQTLRYPCSNNLEEEPVCESRGHRQVIGRGIHGSSASVHFEQAPGTEAASSAGQAGGAPKTQGPDLKGKPYFSG</sequence>
<dbReference type="EMBL" id="OX459952">
    <property type="protein sequence ID" value="CAI9157577.1"/>
    <property type="molecule type" value="Genomic_DNA"/>
</dbReference>
<gene>
    <name evidence="2" type="ORF">MRATA1EN1_LOCUS6539</name>
</gene>
<feature type="region of interest" description="Disordered" evidence="1">
    <location>
        <begin position="1"/>
        <end position="22"/>
    </location>
</feature>
<dbReference type="Proteomes" id="UP001176941">
    <property type="component" value="Chromosome 16"/>
</dbReference>
<name>A0ABN8Y7N7_RANTA</name>
<protein>
    <submittedName>
        <fullName evidence="2">Uncharacterized protein</fullName>
    </submittedName>
</protein>
<proteinExistence type="predicted"/>
<feature type="region of interest" description="Disordered" evidence="1">
    <location>
        <begin position="96"/>
        <end position="140"/>
    </location>
</feature>
<accession>A0ABN8Y7N7</accession>
<reference evidence="2" key="1">
    <citation type="submission" date="2023-04" db="EMBL/GenBank/DDBJ databases">
        <authorList>
            <consortium name="ELIXIR-Norway"/>
        </authorList>
    </citation>
    <scope>NUCLEOTIDE SEQUENCE [LARGE SCALE GENOMIC DNA]</scope>
</reference>
<evidence type="ECO:0000313" key="3">
    <source>
        <dbReference type="Proteomes" id="UP001176941"/>
    </source>
</evidence>